<feature type="compositionally biased region" description="Basic and acidic residues" evidence="1">
    <location>
        <begin position="222"/>
        <end position="246"/>
    </location>
</feature>
<proteinExistence type="predicted"/>
<feature type="compositionally biased region" description="Basic and acidic residues" evidence="1">
    <location>
        <begin position="177"/>
        <end position="189"/>
    </location>
</feature>
<keyword evidence="3" id="KW-1185">Reference proteome</keyword>
<protein>
    <submittedName>
        <fullName evidence="2">Uncharacterized protein</fullName>
    </submittedName>
</protein>
<evidence type="ECO:0000313" key="2">
    <source>
        <dbReference type="EMBL" id="MCD7460549.1"/>
    </source>
</evidence>
<evidence type="ECO:0000256" key="1">
    <source>
        <dbReference type="SAM" id="MobiDB-lite"/>
    </source>
</evidence>
<name>A0ABS8SP40_DATST</name>
<feature type="compositionally biased region" description="Polar residues" evidence="1">
    <location>
        <begin position="20"/>
        <end position="30"/>
    </location>
</feature>
<feature type="compositionally biased region" description="Acidic residues" evidence="1">
    <location>
        <begin position="129"/>
        <end position="176"/>
    </location>
</feature>
<dbReference type="Proteomes" id="UP000823775">
    <property type="component" value="Unassembled WGS sequence"/>
</dbReference>
<gene>
    <name evidence="2" type="ORF">HAX54_043762</name>
</gene>
<dbReference type="EMBL" id="JACEIK010000659">
    <property type="protein sequence ID" value="MCD7460549.1"/>
    <property type="molecule type" value="Genomic_DNA"/>
</dbReference>
<feature type="compositionally biased region" description="Basic and acidic residues" evidence="1">
    <location>
        <begin position="67"/>
        <end position="82"/>
    </location>
</feature>
<accession>A0ABS8SP40</accession>
<reference evidence="2 3" key="1">
    <citation type="journal article" date="2021" name="BMC Genomics">
        <title>Datura genome reveals duplications of psychoactive alkaloid biosynthetic genes and high mutation rate following tissue culture.</title>
        <authorList>
            <person name="Rajewski A."/>
            <person name="Carter-House D."/>
            <person name="Stajich J."/>
            <person name="Litt A."/>
        </authorList>
    </citation>
    <scope>NUCLEOTIDE SEQUENCE [LARGE SCALE GENOMIC DNA]</scope>
    <source>
        <strain evidence="2">AR-01</strain>
    </source>
</reference>
<sequence>LLCDESFSEIIKEEEEEVVGTSNASSTNCTVFELNERKRLHSHSTDDGEEEDGNAREATSGANKFPRVHEAEQGRKEHDDGKNGNQESEQGERGEGGNKEFELDNDDDDKVGENQENNNGDEDKKENEETKEEIEEEEEEKTEELDEGEEGDEGEEDRENDENQEESDNDHNDEEEVERKAAEKGKRPMSEICKLKSFMPKFSNFEEGGPSDTPEGNQIHNDSAKDDTELTDHELTNDYHYDNDDH</sequence>
<feature type="compositionally biased region" description="Basic and acidic residues" evidence="1">
    <location>
        <begin position="90"/>
        <end position="102"/>
    </location>
</feature>
<feature type="non-terminal residue" evidence="2">
    <location>
        <position position="1"/>
    </location>
</feature>
<comment type="caution">
    <text evidence="2">The sequence shown here is derived from an EMBL/GenBank/DDBJ whole genome shotgun (WGS) entry which is preliminary data.</text>
</comment>
<feature type="region of interest" description="Disordered" evidence="1">
    <location>
        <begin position="14"/>
        <end position="246"/>
    </location>
</feature>
<evidence type="ECO:0000313" key="3">
    <source>
        <dbReference type="Proteomes" id="UP000823775"/>
    </source>
</evidence>
<organism evidence="2 3">
    <name type="scientific">Datura stramonium</name>
    <name type="common">Jimsonweed</name>
    <name type="synonym">Common thornapple</name>
    <dbReference type="NCBI Taxonomy" id="4076"/>
    <lineage>
        <taxon>Eukaryota</taxon>
        <taxon>Viridiplantae</taxon>
        <taxon>Streptophyta</taxon>
        <taxon>Embryophyta</taxon>
        <taxon>Tracheophyta</taxon>
        <taxon>Spermatophyta</taxon>
        <taxon>Magnoliopsida</taxon>
        <taxon>eudicotyledons</taxon>
        <taxon>Gunneridae</taxon>
        <taxon>Pentapetalae</taxon>
        <taxon>asterids</taxon>
        <taxon>lamiids</taxon>
        <taxon>Solanales</taxon>
        <taxon>Solanaceae</taxon>
        <taxon>Solanoideae</taxon>
        <taxon>Datureae</taxon>
        <taxon>Datura</taxon>
    </lineage>
</organism>